<dbReference type="Proteomes" id="UP000095283">
    <property type="component" value="Unplaced"/>
</dbReference>
<evidence type="ECO:0000313" key="1">
    <source>
        <dbReference type="Proteomes" id="UP000095283"/>
    </source>
</evidence>
<keyword evidence="1" id="KW-1185">Reference proteome</keyword>
<protein>
    <submittedName>
        <fullName evidence="2">Ovule protein</fullName>
    </submittedName>
</protein>
<name>A0A1I7X1L6_HETBA</name>
<dbReference type="WBParaSite" id="Hba_11343">
    <property type="protein sequence ID" value="Hba_11343"/>
    <property type="gene ID" value="Hba_11343"/>
</dbReference>
<accession>A0A1I7X1L6</accession>
<proteinExistence type="predicted"/>
<organism evidence="1 2">
    <name type="scientific">Heterorhabditis bacteriophora</name>
    <name type="common">Entomopathogenic nematode worm</name>
    <dbReference type="NCBI Taxonomy" id="37862"/>
    <lineage>
        <taxon>Eukaryota</taxon>
        <taxon>Metazoa</taxon>
        <taxon>Ecdysozoa</taxon>
        <taxon>Nematoda</taxon>
        <taxon>Chromadorea</taxon>
        <taxon>Rhabditida</taxon>
        <taxon>Rhabditina</taxon>
        <taxon>Rhabditomorpha</taxon>
        <taxon>Strongyloidea</taxon>
        <taxon>Heterorhabditidae</taxon>
        <taxon>Heterorhabditis</taxon>
    </lineage>
</organism>
<sequence length="58" mass="6572">MDPPSGRFCGFKVMYTYNKINHIEKSIGFRSSKFDKKMSLPQKSGNCYRHSSGVVLAP</sequence>
<evidence type="ECO:0000313" key="2">
    <source>
        <dbReference type="WBParaSite" id="Hba_11343"/>
    </source>
</evidence>
<reference evidence="2" key="1">
    <citation type="submission" date="2016-11" db="UniProtKB">
        <authorList>
            <consortium name="WormBaseParasite"/>
        </authorList>
    </citation>
    <scope>IDENTIFICATION</scope>
</reference>
<dbReference type="AlphaFoldDB" id="A0A1I7X1L6"/>